<organism evidence="2">
    <name type="scientific">Solanum chacoense</name>
    <name type="common">Chaco potato</name>
    <dbReference type="NCBI Taxonomy" id="4108"/>
    <lineage>
        <taxon>Eukaryota</taxon>
        <taxon>Viridiplantae</taxon>
        <taxon>Streptophyta</taxon>
        <taxon>Embryophyta</taxon>
        <taxon>Tracheophyta</taxon>
        <taxon>Spermatophyta</taxon>
        <taxon>Magnoliopsida</taxon>
        <taxon>eudicotyledons</taxon>
        <taxon>Gunneridae</taxon>
        <taxon>Pentapetalae</taxon>
        <taxon>asterids</taxon>
        <taxon>lamiids</taxon>
        <taxon>Solanales</taxon>
        <taxon>Solanaceae</taxon>
        <taxon>Solanoideae</taxon>
        <taxon>Solaneae</taxon>
        <taxon>Solanum</taxon>
    </lineage>
</organism>
<name>A0A0V0H853_SOLCH</name>
<feature type="transmembrane region" description="Helical" evidence="1">
    <location>
        <begin position="48"/>
        <end position="69"/>
    </location>
</feature>
<accession>A0A0V0H853</accession>
<evidence type="ECO:0000256" key="1">
    <source>
        <dbReference type="SAM" id="Phobius"/>
    </source>
</evidence>
<dbReference type="EMBL" id="GEDG01023692">
    <property type="protein sequence ID" value="JAP16543.1"/>
    <property type="molecule type" value="Transcribed_RNA"/>
</dbReference>
<reference evidence="2" key="1">
    <citation type="submission" date="2015-12" db="EMBL/GenBank/DDBJ databases">
        <title>Gene expression during late stages of embryo sac development: a critical building block for successful pollen-pistil interactions.</title>
        <authorList>
            <person name="Liu Y."/>
            <person name="Joly V."/>
            <person name="Sabar M."/>
            <person name="Matton D.P."/>
        </authorList>
    </citation>
    <scope>NUCLEOTIDE SEQUENCE</scope>
</reference>
<dbReference type="AlphaFoldDB" id="A0A0V0H853"/>
<keyword evidence="1" id="KW-0472">Membrane</keyword>
<keyword evidence="1" id="KW-0812">Transmembrane</keyword>
<sequence>MGKVWTILMISIINTKAKVKLKKMEYLLYRNFYVTHFPLISFQDSPQVLHIISHNLGFITLFLDILIIFRRIPCTCIHTWKSISPNHEN</sequence>
<keyword evidence="1" id="KW-1133">Transmembrane helix</keyword>
<proteinExistence type="predicted"/>
<evidence type="ECO:0000313" key="2">
    <source>
        <dbReference type="EMBL" id="JAP16543.1"/>
    </source>
</evidence>
<protein>
    <submittedName>
        <fullName evidence="2">Putative ovule protein</fullName>
    </submittedName>
</protein>